<evidence type="ECO:0000256" key="1">
    <source>
        <dbReference type="SAM" id="SignalP"/>
    </source>
</evidence>
<accession>K2AES8</accession>
<evidence type="ECO:0008006" key="3">
    <source>
        <dbReference type="Google" id="ProtNLM"/>
    </source>
</evidence>
<reference evidence="2" key="1">
    <citation type="journal article" date="2012" name="Science">
        <title>Fermentation, hydrogen, and sulfur metabolism in multiple uncultivated bacterial phyla.</title>
        <authorList>
            <person name="Wrighton K.C."/>
            <person name="Thomas B.C."/>
            <person name="Sharon I."/>
            <person name="Miller C.S."/>
            <person name="Castelle C.J."/>
            <person name="VerBerkmoes N.C."/>
            <person name="Wilkins M.J."/>
            <person name="Hettich R.L."/>
            <person name="Lipton M.S."/>
            <person name="Williams K.H."/>
            <person name="Long P.E."/>
            <person name="Banfield J.F."/>
        </authorList>
    </citation>
    <scope>NUCLEOTIDE SEQUENCE [LARGE SCALE GENOMIC DNA]</scope>
</reference>
<comment type="caution">
    <text evidence="2">The sequence shown here is derived from an EMBL/GenBank/DDBJ whole genome shotgun (WGS) entry which is preliminary data.</text>
</comment>
<dbReference type="EMBL" id="AMFJ01021622">
    <property type="protein sequence ID" value="EKD66540.1"/>
    <property type="molecule type" value="Genomic_DNA"/>
</dbReference>
<organism evidence="2">
    <name type="scientific">uncultured bacterium</name>
    <name type="common">gcode 4</name>
    <dbReference type="NCBI Taxonomy" id="1234023"/>
    <lineage>
        <taxon>Bacteria</taxon>
        <taxon>environmental samples</taxon>
    </lineage>
</organism>
<proteinExistence type="predicted"/>
<dbReference type="AlphaFoldDB" id="K2AES8"/>
<feature type="chain" id="PRO_5017297755" description="Lipoprotein" evidence="1">
    <location>
        <begin position="32"/>
        <end position="143"/>
    </location>
</feature>
<evidence type="ECO:0000313" key="2">
    <source>
        <dbReference type="EMBL" id="EKD66540.1"/>
    </source>
</evidence>
<protein>
    <recommendedName>
        <fullName evidence="3">Lipoprotein</fullName>
    </recommendedName>
</protein>
<keyword evidence="1" id="KW-0732">Signal</keyword>
<name>K2AES8_9BACT</name>
<feature type="signal peptide" evidence="1">
    <location>
        <begin position="1"/>
        <end position="31"/>
    </location>
</feature>
<sequence length="143" mass="15181">MRNKTNTLGVKTKLITLLTLTLLLASCGTQKNELRPEKIISNSGMNIEIAEDIDSGVSVDITDSGASLSVSASGVKINSNSGEISVNDWDKNNVKISNGKTTISSDNGTKVEVNSGVNINSAEISKETQETLKDIDKLLNSIN</sequence>
<dbReference type="PROSITE" id="PS51257">
    <property type="entry name" value="PROKAR_LIPOPROTEIN"/>
    <property type="match status" value="1"/>
</dbReference>
<gene>
    <name evidence="2" type="ORF">ACD_49C00036G0003</name>
</gene>